<feature type="domain" description="Mechanosensitive ion channel MscS C-terminal" evidence="13">
    <location>
        <begin position="692"/>
        <end position="773"/>
    </location>
</feature>
<comment type="subcellular location">
    <subcellularLocation>
        <location evidence="1">Cell membrane</location>
        <topology evidence="1">Multi-pass membrane protein</topology>
    </subcellularLocation>
</comment>
<feature type="transmembrane region" description="Helical" evidence="9">
    <location>
        <begin position="290"/>
        <end position="311"/>
    </location>
</feature>
<dbReference type="SUPFAM" id="SSF82861">
    <property type="entry name" value="Mechanosensitive channel protein MscS (YggB), transmembrane region"/>
    <property type="match status" value="1"/>
</dbReference>
<evidence type="ECO:0000256" key="7">
    <source>
        <dbReference type="SAM" id="Coils"/>
    </source>
</evidence>
<feature type="transmembrane region" description="Helical" evidence="9">
    <location>
        <begin position="399"/>
        <end position="425"/>
    </location>
</feature>
<dbReference type="Pfam" id="PF00924">
    <property type="entry name" value="MS_channel_2nd"/>
    <property type="match status" value="1"/>
</dbReference>
<feature type="transmembrane region" description="Helical" evidence="9">
    <location>
        <begin position="323"/>
        <end position="344"/>
    </location>
</feature>
<evidence type="ECO:0000256" key="4">
    <source>
        <dbReference type="ARBA" id="ARBA00022692"/>
    </source>
</evidence>
<evidence type="ECO:0000256" key="3">
    <source>
        <dbReference type="ARBA" id="ARBA00022475"/>
    </source>
</evidence>
<dbReference type="PANTHER" id="PTHR30347">
    <property type="entry name" value="POTASSIUM CHANNEL RELATED"/>
    <property type="match status" value="1"/>
</dbReference>
<dbReference type="InterPro" id="IPR010920">
    <property type="entry name" value="LSM_dom_sf"/>
</dbReference>
<evidence type="ECO:0000256" key="1">
    <source>
        <dbReference type="ARBA" id="ARBA00004651"/>
    </source>
</evidence>
<keyword evidence="6 9" id="KW-0472">Membrane</keyword>
<feature type="transmembrane region" description="Helical" evidence="9">
    <location>
        <begin position="571"/>
        <end position="593"/>
    </location>
</feature>
<feature type="transmembrane region" description="Helical" evidence="9">
    <location>
        <begin position="356"/>
        <end position="379"/>
    </location>
</feature>
<feature type="compositionally biased region" description="Basic and acidic residues" evidence="8">
    <location>
        <begin position="788"/>
        <end position="801"/>
    </location>
</feature>
<feature type="transmembrane region" description="Helical" evidence="9">
    <location>
        <begin position="599"/>
        <end position="619"/>
    </location>
</feature>
<sequence>MSGDRKILLRCLLILNLFCAGWALAAPAPGLPADELPALADDAGLPTLAERLESIRQGVSEQVGDDELARLRLATLEVQRMAGERGDELQARLDRLSDQLNVLGPPVAGEAAALALQRTELNQQKAELQAQATQAAQILRSAQDLAAQIVNLRRSLFNSQIATRSAPPFSPVFWSTLTRPTEDDLARLRNLGDKLTASLEDTWHGARLPLLACLVAAALLWIPGRRLLERFAGYLASHFIPEGRLRRSSLALAIALASVVTFGGAAALVHQGLDWNEGLDNGLASLAGQMVTLAVFSAFITGLGRALLMVSRPSWRLLPIPDTAARAVAHFPGLLALVAMLLGAQDRINSAIGASLALTVAVNGLTALLIAVLFGIALLRLRRSDEEDEEHPRPALAGVIHLIALLVVLLIVLALLSGYLSLAFYLATKLLWISAVAATGYLITAFFGDLCDTLLSPRQASGKTLARALGLSSQHQAQAATLLSGVGRTLLVLMTLMVMLSPTASTPDELLAGVERLAQGGQALGNLNIVPQDILLALLTLLGGLFALRLLKRWLAERLLPETSMDAGMRASLVTLVGYLGFVLLGLLTLSALRINLTSLTWVVSALSVGIGFGLQAIVQNFISGLILLTERPVKVGDWVSLGGVEGDIRRINVRATEIQQSDNSTVIVPNSQLITQNVRNVTMGGALGSVGISLTLPLDTDVHKVRELLLAAYAEHPAILETPRPSVSFTQLTDQGLTLAASGSVSSPRGVSGTRSDLLFTIFGRLREEGISLVAPRSLRLVGGDGRLVEDSASGEKPKPESPSPQPSP</sequence>
<evidence type="ECO:0000259" key="11">
    <source>
        <dbReference type="Pfam" id="PF00924"/>
    </source>
</evidence>
<evidence type="ECO:0000256" key="10">
    <source>
        <dbReference type="SAM" id="SignalP"/>
    </source>
</evidence>
<evidence type="ECO:0000256" key="8">
    <source>
        <dbReference type="SAM" id="MobiDB-lite"/>
    </source>
</evidence>
<dbReference type="SUPFAM" id="SSF50182">
    <property type="entry name" value="Sm-like ribonucleoproteins"/>
    <property type="match status" value="1"/>
</dbReference>
<feature type="signal peptide" evidence="10">
    <location>
        <begin position="1"/>
        <end position="25"/>
    </location>
</feature>
<evidence type="ECO:0000259" key="12">
    <source>
        <dbReference type="Pfam" id="PF12607"/>
    </source>
</evidence>
<feature type="transmembrane region" description="Helical" evidence="9">
    <location>
        <begin position="431"/>
        <end position="456"/>
    </location>
</feature>
<keyword evidence="4 9" id="KW-0812">Transmembrane</keyword>
<dbReference type="GO" id="GO:0008381">
    <property type="term" value="F:mechanosensitive monoatomic ion channel activity"/>
    <property type="evidence" value="ECO:0007669"/>
    <property type="project" value="UniProtKB-ARBA"/>
</dbReference>
<feature type="transmembrane region" description="Helical" evidence="9">
    <location>
        <begin position="208"/>
        <end position="228"/>
    </location>
</feature>
<dbReference type="Proteomes" id="UP000077748">
    <property type="component" value="Chromosome"/>
</dbReference>
<dbReference type="Pfam" id="PF12607">
    <property type="entry name" value="DUF3772"/>
    <property type="match status" value="1"/>
</dbReference>
<dbReference type="SUPFAM" id="SSF82689">
    <property type="entry name" value="Mechanosensitive channel protein MscS (YggB), C-terminal domain"/>
    <property type="match status" value="1"/>
</dbReference>
<dbReference type="RefSeq" id="WP_064583868.1">
    <property type="nucleotide sequence ID" value="NZ_CP015878.1"/>
</dbReference>
<accession>A0A1A9KG46</accession>
<gene>
    <name evidence="14" type="ORF">A9C11_22110</name>
</gene>
<dbReference type="PANTHER" id="PTHR30347:SF9">
    <property type="entry name" value="MINICONDUCTANCE MECHANOSENSITIVE CHANNEL MSCM"/>
    <property type="match status" value="1"/>
</dbReference>
<dbReference type="Gene3D" id="1.10.287.1260">
    <property type="match status" value="1"/>
</dbReference>
<evidence type="ECO:0000313" key="14">
    <source>
        <dbReference type="EMBL" id="ANI16498.1"/>
    </source>
</evidence>
<feature type="chain" id="PRO_5008391730" evidence="10">
    <location>
        <begin position="26"/>
        <end position="810"/>
    </location>
</feature>
<evidence type="ECO:0000256" key="2">
    <source>
        <dbReference type="ARBA" id="ARBA00008017"/>
    </source>
</evidence>
<dbReference type="InterPro" id="IPR011014">
    <property type="entry name" value="MscS_channel_TM-2"/>
</dbReference>
<evidence type="ECO:0000256" key="6">
    <source>
        <dbReference type="ARBA" id="ARBA00023136"/>
    </source>
</evidence>
<name>A0A1A9KG46_9PSED</name>
<dbReference type="InterPro" id="IPR049278">
    <property type="entry name" value="MS_channel_C"/>
</dbReference>
<dbReference type="InterPro" id="IPR011066">
    <property type="entry name" value="MscS_channel_C_sf"/>
</dbReference>
<dbReference type="GO" id="GO:0005886">
    <property type="term" value="C:plasma membrane"/>
    <property type="evidence" value="ECO:0007669"/>
    <property type="project" value="UniProtKB-SubCell"/>
</dbReference>
<dbReference type="Gene3D" id="2.30.30.60">
    <property type="match status" value="1"/>
</dbReference>
<evidence type="ECO:0000313" key="15">
    <source>
        <dbReference type="Proteomes" id="UP000077748"/>
    </source>
</evidence>
<evidence type="ECO:0000256" key="5">
    <source>
        <dbReference type="ARBA" id="ARBA00022989"/>
    </source>
</evidence>
<evidence type="ECO:0000259" key="13">
    <source>
        <dbReference type="Pfam" id="PF21082"/>
    </source>
</evidence>
<feature type="region of interest" description="Disordered" evidence="8">
    <location>
        <begin position="786"/>
        <end position="810"/>
    </location>
</feature>
<keyword evidence="10" id="KW-0732">Signal</keyword>
<dbReference type="InterPro" id="IPR052702">
    <property type="entry name" value="MscS-like_channel"/>
</dbReference>
<dbReference type="AlphaFoldDB" id="A0A1A9KG46"/>
<reference evidence="14 15" key="1">
    <citation type="submission" date="2016-05" db="EMBL/GenBank/DDBJ databases">
        <title>Genome Sequence of Pseudomonas citronellolis Strain SJTE-3, an Estrogens and Persistent Organic Pollutants degradation strain.</title>
        <authorList>
            <person name="Liang R."/>
        </authorList>
    </citation>
    <scope>NUCLEOTIDE SEQUENCE [LARGE SCALE GENOMIC DNA]</scope>
    <source>
        <strain evidence="14 15">SJTE-3</strain>
    </source>
</reference>
<dbReference type="InterPro" id="IPR022249">
    <property type="entry name" value="DUF3772"/>
</dbReference>
<dbReference type="EMBL" id="CP015878">
    <property type="protein sequence ID" value="ANI16498.1"/>
    <property type="molecule type" value="Genomic_DNA"/>
</dbReference>
<dbReference type="Pfam" id="PF21082">
    <property type="entry name" value="MS_channel_3rd"/>
    <property type="match status" value="1"/>
</dbReference>
<keyword evidence="5 9" id="KW-1133">Transmembrane helix</keyword>
<protein>
    <submittedName>
        <fullName evidence="14">Mechanosensitive ion channel protein MscS</fullName>
    </submittedName>
</protein>
<keyword evidence="7" id="KW-0175">Coiled coil</keyword>
<feature type="transmembrane region" description="Helical" evidence="9">
    <location>
        <begin position="249"/>
        <end position="270"/>
    </location>
</feature>
<keyword evidence="3" id="KW-1003">Cell membrane</keyword>
<feature type="coiled-coil region" evidence="7">
    <location>
        <begin position="111"/>
        <end position="145"/>
    </location>
</feature>
<proteinExistence type="inferred from homology"/>
<dbReference type="InterPro" id="IPR023408">
    <property type="entry name" value="MscS_beta-dom_sf"/>
</dbReference>
<organism evidence="14 15">
    <name type="scientific">Pseudomonas citronellolis</name>
    <dbReference type="NCBI Taxonomy" id="53408"/>
    <lineage>
        <taxon>Bacteria</taxon>
        <taxon>Pseudomonadati</taxon>
        <taxon>Pseudomonadota</taxon>
        <taxon>Gammaproteobacteria</taxon>
        <taxon>Pseudomonadales</taxon>
        <taxon>Pseudomonadaceae</taxon>
        <taxon>Pseudomonas</taxon>
    </lineage>
</organism>
<comment type="similarity">
    <text evidence="2">Belongs to the MscS (TC 1.A.23) family.</text>
</comment>
<feature type="transmembrane region" description="Helical" evidence="9">
    <location>
        <begin position="534"/>
        <end position="551"/>
    </location>
</feature>
<feature type="domain" description="DUF3772" evidence="12">
    <location>
        <begin position="134"/>
        <end position="193"/>
    </location>
</feature>
<dbReference type="InterPro" id="IPR006685">
    <property type="entry name" value="MscS_channel_2nd"/>
</dbReference>
<feature type="domain" description="Mechanosensitive ion channel MscS" evidence="11">
    <location>
        <begin position="618"/>
        <end position="683"/>
    </location>
</feature>
<evidence type="ECO:0000256" key="9">
    <source>
        <dbReference type="SAM" id="Phobius"/>
    </source>
</evidence>
<dbReference type="Gene3D" id="3.30.70.100">
    <property type="match status" value="1"/>
</dbReference>